<sequence length="302" mass="33256">MVLVPRGLHAFALGLFVTGCAPAGGASNFWTLLLDGNVHLSVTMTFISMIASVFMIPFWMKAVGYKFVESVSHSAVKVPYRNIMTSLIVLIVPLLIGMGIARKWPSIAAKARRALRPFIIFVLIFVIALGTLTNLHIFKQISLPALLSGFLLPFGGFMFGCITSILLGQKPRDVTAIAIETGIQNTGIAIMLLKFSFPDADTAMLIPVIVACFTPFPLLFSYGVHSLIKYVKNRPSSLIDVEKENQSVIFHANENVHKTAHCQSYDERPLIRKSPDLQTEEGRVEYLEQVLDQVLLPGVIPD</sequence>
<evidence type="ECO:0000313" key="1">
    <source>
        <dbReference type="Proteomes" id="UP000887576"/>
    </source>
</evidence>
<name>A0AC34QCL2_9BILA</name>
<evidence type="ECO:0000313" key="2">
    <source>
        <dbReference type="WBParaSite" id="JU765_v2.g15086.t1"/>
    </source>
</evidence>
<dbReference type="WBParaSite" id="JU765_v2.g15086.t1">
    <property type="protein sequence ID" value="JU765_v2.g15086.t1"/>
    <property type="gene ID" value="JU765_v2.g15086"/>
</dbReference>
<proteinExistence type="predicted"/>
<dbReference type="Proteomes" id="UP000887576">
    <property type="component" value="Unplaced"/>
</dbReference>
<protein>
    <submittedName>
        <fullName evidence="2">Uncharacterized protein</fullName>
    </submittedName>
</protein>
<organism evidence="1 2">
    <name type="scientific">Panagrolaimus sp. JU765</name>
    <dbReference type="NCBI Taxonomy" id="591449"/>
    <lineage>
        <taxon>Eukaryota</taxon>
        <taxon>Metazoa</taxon>
        <taxon>Ecdysozoa</taxon>
        <taxon>Nematoda</taxon>
        <taxon>Chromadorea</taxon>
        <taxon>Rhabditida</taxon>
        <taxon>Tylenchina</taxon>
        <taxon>Panagrolaimomorpha</taxon>
        <taxon>Panagrolaimoidea</taxon>
        <taxon>Panagrolaimidae</taxon>
        <taxon>Panagrolaimus</taxon>
    </lineage>
</organism>
<reference evidence="2" key="1">
    <citation type="submission" date="2022-11" db="UniProtKB">
        <authorList>
            <consortium name="WormBaseParasite"/>
        </authorList>
    </citation>
    <scope>IDENTIFICATION</scope>
</reference>
<accession>A0AC34QCL2</accession>